<reference evidence="2" key="1">
    <citation type="submission" date="2023-11" db="EMBL/GenBank/DDBJ databases">
        <title>WGS of Aeromonas in Northern Israel.</title>
        <authorList>
            <person name="Hershko Y."/>
        </authorList>
    </citation>
    <scope>NUCLEOTIDE SEQUENCE</scope>
    <source>
        <strain evidence="2">77416</strain>
    </source>
</reference>
<sequence length="226" mass="25138">MTFTEASAVAKANPGSVLRRLPDGQFGVVLSDGSWVGNNGMPPNLSSGGSLRHQVEVSANATDDRQLQKEVESKIRDRTRDLLQQRGEVIAENDRLTALLHKASNTISKLSDENLLLKSSLKEKQTQVDSVVRPLERKIASMDATIADKEKEIIELINKSKRLKDRMDLVSSEEWARIDQILETEAQMKSLQRKVIHCTCNGEVENCYRCDGKGEYVVDGNGNRCA</sequence>
<feature type="coiled-coil region" evidence="1">
    <location>
        <begin position="139"/>
        <end position="166"/>
    </location>
</feature>
<dbReference type="Proteomes" id="UP001277183">
    <property type="component" value="Unassembled WGS sequence"/>
</dbReference>
<dbReference type="AlphaFoldDB" id="A0AAW9EVZ7"/>
<keyword evidence="1" id="KW-0175">Coiled coil</keyword>
<dbReference type="RefSeq" id="WP_147746086.1">
    <property type="nucleotide sequence ID" value="NZ_AP026896.1"/>
</dbReference>
<evidence type="ECO:0000313" key="3">
    <source>
        <dbReference type="Proteomes" id="UP001277183"/>
    </source>
</evidence>
<name>A0AAW9EVZ7_AERCA</name>
<comment type="caution">
    <text evidence="2">The sequence shown here is derived from an EMBL/GenBank/DDBJ whole genome shotgun (WGS) entry which is preliminary data.</text>
</comment>
<proteinExistence type="predicted"/>
<gene>
    <name evidence="2" type="ORF">SJS77_10275</name>
</gene>
<protein>
    <submittedName>
        <fullName evidence="2">Uncharacterized protein</fullName>
    </submittedName>
</protein>
<accession>A0AAW9EVZ7</accession>
<evidence type="ECO:0000313" key="2">
    <source>
        <dbReference type="EMBL" id="MDX7720865.1"/>
    </source>
</evidence>
<dbReference type="EMBL" id="JAWZVU010000060">
    <property type="protein sequence ID" value="MDX7720865.1"/>
    <property type="molecule type" value="Genomic_DNA"/>
</dbReference>
<evidence type="ECO:0000256" key="1">
    <source>
        <dbReference type="SAM" id="Coils"/>
    </source>
</evidence>
<organism evidence="2 3">
    <name type="scientific">Aeromonas caviae</name>
    <name type="common">Aeromonas punctata</name>
    <dbReference type="NCBI Taxonomy" id="648"/>
    <lineage>
        <taxon>Bacteria</taxon>
        <taxon>Pseudomonadati</taxon>
        <taxon>Pseudomonadota</taxon>
        <taxon>Gammaproteobacteria</taxon>
        <taxon>Aeromonadales</taxon>
        <taxon>Aeromonadaceae</taxon>
        <taxon>Aeromonas</taxon>
    </lineage>
</organism>